<dbReference type="SMART" id="SM00448">
    <property type="entry name" value="REC"/>
    <property type="match status" value="1"/>
</dbReference>
<evidence type="ECO:0000256" key="6">
    <source>
        <dbReference type="ARBA" id="ARBA00023125"/>
    </source>
</evidence>
<evidence type="ECO:0000259" key="11">
    <source>
        <dbReference type="PROSITE" id="PS51755"/>
    </source>
</evidence>
<dbReference type="GO" id="GO:0045893">
    <property type="term" value="P:positive regulation of DNA-templated transcription"/>
    <property type="evidence" value="ECO:0007669"/>
    <property type="project" value="UniProtKB-ARBA"/>
</dbReference>
<evidence type="ECO:0000259" key="10">
    <source>
        <dbReference type="PROSITE" id="PS50110"/>
    </source>
</evidence>
<dbReference type="Pfam" id="PF00072">
    <property type="entry name" value="Response_reg"/>
    <property type="match status" value="1"/>
</dbReference>
<proteinExistence type="predicted"/>
<dbReference type="InterPro" id="IPR001867">
    <property type="entry name" value="OmpR/PhoB-type_DNA-bd"/>
</dbReference>
<dbReference type="FunFam" id="3.40.50.2300:FF:000021">
    <property type="entry name" value="Two-component system response regulator KdpE"/>
    <property type="match status" value="1"/>
</dbReference>
<dbReference type="EMBL" id="CP022115">
    <property type="protein sequence ID" value="ASJ24767.1"/>
    <property type="molecule type" value="Genomic_DNA"/>
</dbReference>
<comment type="subcellular location">
    <subcellularLocation>
        <location evidence="1">Cytoplasm</location>
    </subcellularLocation>
</comment>
<evidence type="ECO:0000256" key="7">
    <source>
        <dbReference type="ARBA" id="ARBA00023163"/>
    </source>
</evidence>
<evidence type="ECO:0000256" key="9">
    <source>
        <dbReference type="PROSITE-ProRule" id="PRU01091"/>
    </source>
</evidence>
<dbReference type="Pfam" id="PF00486">
    <property type="entry name" value="Trans_reg_C"/>
    <property type="match status" value="1"/>
</dbReference>
<dbReference type="SUPFAM" id="SSF52172">
    <property type="entry name" value="CheY-like"/>
    <property type="match status" value="1"/>
</dbReference>
<gene>
    <name evidence="12" type="ORF">LHGZ1_1936</name>
</gene>
<evidence type="ECO:0000313" key="12">
    <source>
        <dbReference type="EMBL" id="ASJ24767.1"/>
    </source>
</evidence>
<dbReference type="AlphaFoldDB" id="A0A248LJ36"/>
<evidence type="ECO:0000256" key="8">
    <source>
        <dbReference type="PROSITE-ProRule" id="PRU00169"/>
    </source>
</evidence>
<keyword evidence="3 8" id="KW-0597">Phosphoprotein</keyword>
<dbReference type="Proteomes" id="UP000197424">
    <property type="component" value="Chromosome"/>
</dbReference>
<dbReference type="OrthoDB" id="9802426at2"/>
<dbReference type="FunFam" id="1.10.10.10:FF:000210">
    <property type="entry name" value="Winged-helix transcriptional response regulator KdpE"/>
    <property type="match status" value="1"/>
</dbReference>
<evidence type="ECO:0000256" key="3">
    <source>
        <dbReference type="ARBA" id="ARBA00022553"/>
    </source>
</evidence>
<sequence length="233" mass="26234">MNPSRILIVEDDPNIRKFLRVALEDEGHAVFEAESVKRGLIEAASRQPDLLVVDLGLPDGDGKQLIRELRSWSSAGVLVLSARDQEAEKVEALDAGADDYLAKPFGVPELLARVRVQLRRRSAAPGAESGRYRFGEVEVDVSLREVRRAGEMVHLTPIEFRLLSVLLRNHGRVLTHRQLLQEVWGPNHVERQHYVRIYMGNLRQKLEHDPAQPECLLTELQVGYRLAGVCALS</sequence>
<dbReference type="InterPro" id="IPR036388">
    <property type="entry name" value="WH-like_DNA-bd_sf"/>
</dbReference>
<dbReference type="NCBIfam" id="NF007820">
    <property type="entry name" value="PRK10529.1"/>
    <property type="match status" value="1"/>
</dbReference>
<keyword evidence="6 9" id="KW-0238">DNA-binding</keyword>
<evidence type="ECO:0000256" key="4">
    <source>
        <dbReference type="ARBA" id="ARBA00023012"/>
    </source>
</evidence>
<evidence type="ECO:0000256" key="1">
    <source>
        <dbReference type="ARBA" id="ARBA00004496"/>
    </source>
</evidence>
<keyword evidence="7" id="KW-0804">Transcription</keyword>
<keyword evidence="4" id="KW-0902">Two-component regulatory system</keyword>
<dbReference type="GO" id="GO:0032993">
    <property type="term" value="C:protein-DNA complex"/>
    <property type="evidence" value="ECO:0007669"/>
    <property type="project" value="TreeGrafter"/>
</dbReference>
<name>A0A248LJ36_9NEIS</name>
<dbReference type="GO" id="GO:0000987">
    <property type="term" value="F:cis-regulatory region sequence-specific DNA binding"/>
    <property type="evidence" value="ECO:0007669"/>
    <property type="project" value="UniProtKB-ARBA"/>
</dbReference>
<dbReference type="GO" id="GO:0000156">
    <property type="term" value="F:phosphorelay response regulator activity"/>
    <property type="evidence" value="ECO:0007669"/>
    <property type="project" value="TreeGrafter"/>
</dbReference>
<dbReference type="PANTHER" id="PTHR48111:SF50">
    <property type="entry name" value="KDP OPERON TRANSCRIPTIONAL REGULATORY PROTEIN KDPE"/>
    <property type="match status" value="1"/>
</dbReference>
<accession>A0A248LJ36</accession>
<dbReference type="CDD" id="cd17620">
    <property type="entry name" value="REC_OmpR_KdpE-like"/>
    <property type="match status" value="1"/>
</dbReference>
<dbReference type="InterPro" id="IPR001789">
    <property type="entry name" value="Sig_transdc_resp-reg_receiver"/>
</dbReference>
<dbReference type="PANTHER" id="PTHR48111">
    <property type="entry name" value="REGULATOR OF RPOS"/>
    <property type="match status" value="1"/>
</dbReference>
<feature type="modified residue" description="4-aspartylphosphate" evidence="8">
    <location>
        <position position="54"/>
    </location>
</feature>
<dbReference type="InterPro" id="IPR011006">
    <property type="entry name" value="CheY-like_superfamily"/>
</dbReference>
<feature type="DNA-binding region" description="OmpR/PhoB-type" evidence="9">
    <location>
        <begin position="129"/>
        <end position="228"/>
    </location>
</feature>
<protein>
    <submittedName>
        <fullName evidence="12">DNA-binding response regulator</fullName>
    </submittedName>
</protein>
<dbReference type="GO" id="GO:0005829">
    <property type="term" value="C:cytosol"/>
    <property type="evidence" value="ECO:0007669"/>
    <property type="project" value="TreeGrafter"/>
</dbReference>
<evidence type="ECO:0000313" key="13">
    <source>
        <dbReference type="Proteomes" id="UP000197424"/>
    </source>
</evidence>
<dbReference type="CDD" id="cd00383">
    <property type="entry name" value="trans_reg_C"/>
    <property type="match status" value="1"/>
</dbReference>
<dbReference type="RefSeq" id="WP_088860924.1">
    <property type="nucleotide sequence ID" value="NZ_CP022115.1"/>
</dbReference>
<organism evidence="12 13">
    <name type="scientific">Laribacter hongkongensis</name>
    <dbReference type="NCBI Taxonomy" id="168471"/>
    <lineage>
        <taxon>Bacteria</taxon>
        <taxon>Pseudomonadati</taxon>
        <taxon>Pseudomonadota</taxon>
        <taxon>Betaproteobacteria</taxon>
        <taxon>Neisseriales</taxon>
        <taxon>Aquaspirillaceae</taxon>
        <taxon>Laribacter</taxon>
    </lineage>
</organism>
<dbReference type="InterPro" id="IPR039420">
    <property type="entry name" value="WalR-like"/>
</dbReference>
<dbReference type="PROSITE" id="PS51755">
    <property type="entry name" value="OMPR_PHOB"/>
    <property type="match status" value="1"/>
</dbReference>
<feature type="domain" description="Response regulatory" evidence="10">
    <location>
        <begin position="5"/>
        <end position="118"/>
    </location>
</feature>
<dbReference type="GO" id="GO:0042802">
    <property type="term" value="F:identical protein binding"/>
    <property type="evidence" value="ECO:0007669"/>
    <property type="project" value="UniProtKB-ARBA"/>
</dbReference>
<keyword evidence="5" id="KW-0805">Transcription regulation</keyword>
<evidence type="ECO:0000256" key="5">
    <source>
        <dbReference type="ARBA" id="ARBA00023015"/>
    </source>
</evidence>
<keyword evidence="2" id="KW-0963">Cytoplasm</keyword>
<dbReference type="SMART" id="SM00862">
    <property type="entry name" value="Trans_reg_C"/>
    <property type="match status" value="1"/>
</dbReference>
<dbReference type="PROSITE" id="PS50110">
    <property type="entry name" value="RESPONSE_REGULATORY"/>
    <property type="match status" value="1"/>
</dbReference>
<dbReference type="Gene3D" id="1.10.10.10">
    <property type="entry name" value="Winged helix-like DNA-binding domain superfamily/Winged helix DNA-binding domain"/>
    <property type="match status" value="1"/>
</dbReference>
<dbReference type="Gene3D" id="6.10.250.690">
    <property type="match status" value="1"/>
</dbReference>
<feature type="domain" description="OmpR/PhoB-type" evidence="11">
    <location>
        <begin position="129"/>
        <end position="228"/>
    </location>
</feature>
<evidence type="ECO:0000256" key="2">
    <source>
        <dbReference type="ARBA" id="ARBA00022490"/>
    </source>
</evidence>
<reference evidence="13" key="1">
    <citation type="submission" date="2017-06" db="EMBL/GenBank/DDBJ databases">
        <title>Whole genome sequence of Laribacter hongkongensis LHGZ1.</title>
        <authorList>
            <person name="Chen D."/>
            <person name="Wu H."/>
            <person name="Chen J."/>
        </authorList>
    </citation>
    <scope>NUCLEOTIDE SEQUENCE [LARGE SCALE GENOMIC DNA]</scope>
    <source>
        <strain evidence="13">LHGZ1</strain>
    </source>
</reference>
<dbReference type="Gene3D" id="3.40.50.2300">
    <property type="match status" value="1"/>
</dbReference>